<evidence type="ECO:0000259" key="2">
    <source>
        <dbReference type="Pfam" id="PF07110"/>
    </source>
</evidence>
<dbReference type="InterPro" id="IPR009799">
    <property type="entry name" value="EthD_dom"/>
</dbReference>
<name>A0A167YVW3_9HYPO</name>
<dbReference type="InterPro" id="IPR011008">
    <property type="entry name" value="Dimeric_a/b-barrel"/>
</dbReference>
<keyword evidence="4" id="KW-1185">Reference proteome</keyword>
<sequence>MPPTTYTMVAFIKRKEGMSVADFNHHWEAVHGPLVKPWAEKYGMTYKQIFIGSDTPLGDTSSAALAPYDGCAVFEMADADVIRRAWKDEYFQRDVTPDQALFMQESQTIMTTGGTVTIA</sequence>
<dbReference type="Pfam" id="PF07110">
    <property type="entry name" value="EthD"/>
    <property type="match status" value="1"/>
</dbReference>
<comment type="similarity">
    <text evidence="1">Belongs to the tpcK family.</text>
</comment>
<organism evidence="3 4">
    <name type="scientific">Niveomyces insectorum RCEF 264</name>
    <dbReference type="NCBI Taxonomy" id="1081102"/>
    <lineage>
        <taxon>Eukaryota</taxon>
        <taxon>Fungi</taxon>
        <taxon>Dikarya</taxon>
        <taxon>Ascomycota</taxon>
        <taxon>Pezizomycotina</taxon>
        <taxon>Sordariomycetes</taxon>
        <taxon>Hypocreomycetidae</taxon>
        <taxon>Hypocreales</taxon>
        <taxon>Cordycipitaceae</taxon>
        <taxon>Niveomyces</taxon>
    </lineage>
</organism>
<evidence type="ECO:0000313" key="4">
    <source>
        <dbReference type="Proteomes" id="UP000076874"/>
    </source>
</evidence>
<dbReference type="Gene3D" id="3.30.70.100">
    <property type="match status" value="1"/>
</dbReference>
<evidence type="ECO:0000313" key="3">
    <source>
        <dbReference type="EMBL" id="OAA66757.1"/>
    </source>
</evidence>
<dbReference type="OrthoDB" id="3454835at2759"/>
<dbReference type="GO" id="GO:0016491">
    <property type="term" value="F:oxidoreductase activity"/>
    <property type="evidence" value="ECO:0007669"/>
    <property type="project" value="InterPro"/>
</dbReference>
<proteinExistence type="inferred from homology"/>
<evidence type="ECO:0000256" key="1">
    <source>
        <dbReference type="ARBA" id="ARBA00005986"/>
    </source>
</evidence>
<dbReference type="SUPFAM" id="SSF54909">
    <property type="entry name" value="Dimeric alpha+beta barrel"/>
    <property type="match status" value="1"/>
</dbReference>
<protein>
    <submittedName>
        <fullName evidence="3">Dimeric alpha-beta barrel</fullName>
    </submittedName>
</protein>
<dbReference type="AlphaFoldDB" id="A0A167YVW3"/>
<dbReference type="Proteomes" id="UP000076874">
    <property type="component" value="Unassembled WGS sequence"/>
</dbReference>
<feature type="domain" description="EthD" evidence="2">
    <location>
        <begin position="15"/>
        <end position="104"/>
    </location>
</feature>
<reference evidence="3 4" key="1">
    <citation type="journal article" date="2016" name="Genome Biol. Evol.">
        <title>Divergent and convergent evolution of fungal pathogenicity.</title>
        <authorList>
            <person name="Shang Y."/>
            <person name="Xiao G."/>
            <person name="Zheng P."/>
            <person name="Cen K."/>
            <person name="Zhan S."/>
            <person name="Wang C."/>
        </authorList>
    </citation>
    <scope>NUCLEOTIDE SEQUENCE [LARGE SCALE GENOMIC DNA]</scope>
    <source>
        <strain evidence="3 4">RCEF 264</strain>
    </source>
</reference>
<gene>
    <name evidence="3" type="ORF">SPI_01333</name>
</gene>
<dbReference type="EMBL" id="AZHD01000002">
    <property type="protein sequence ID" value="OAA66757.1"/>
    <property type="molecule type" value="Genomic_DNA"/>
</dbReference>
<comment type="caution">
    <text evidence="3">The sequence shown here is derived from an EMBL/GenBank/DDBJ whole genome shotgun (WGS) entry which is preliminary data.</text>
</comment>
<accession>A0A167YVW3</accession>